<gene>
    <name evidence="1" type="ORF">CARN1_2520</name>
</gene>
<dbReference type="AlphaFoldDB" id="E6PGR9"/>
<keyword evidence="1" id="KW-0378">Hydrolase</keyword>
<name>E6PGR9_9ZZZZ</name>
<organism evidence="1">
    <name type="scientific">mine drainage metagenome</name>
    <dbReference type="NCBI Taxonomy" id="410659"/>
    <lineage>
        <taxon>unclassified sequences</taxon>
        <taxon>metagenomes</taxon>
        <taxon>ecological metagenomes</taxon>
    </lineage>
</organism>
<dbReference type="EMBL" id="CABL01000014">
    <property type="protein sequence ID" value="CBH75657.1"/>
    <property type="molecule type" value="Genomic_DNA"/>
</dbReference>
<accession>E6PGR9</accession>
<dbReference type="GO" id="GO:0004519">
    <property type="term" value="F:endonuclease activity"/>
    <property type="evidence" value="ECO:0007669"/>
    <property type="project" value="UniProtKB-KW"/>
</dbReference>
<keyword evidence="1" id="KW-0540">Nuclease</keyword>
<protein>
    <submittedName>
        <fullName evidence="1">Endonuclease</fullName>
    </submittedName>
</protein>
<evidence type="ECO:0000313" key="1">
    <source>
        <dbReference type="EMBL" id="CBH75657.1"/>
    </source>
</evidence>
<sequence length="268" mass="31200">MYEAVIERLFFARYEPGARFVDFERDEIMRAAEELQLDAAKNLGDLVYSFKYRRALPEKIRATAPQGEEWRLVNVGRARYRFALENTFLVIPDKMLFEIKIPDATPGIIARYALSDEQALLAKLRYNRLIDIFTGVACYSLQNHLRTSVRVEDDARETMQIETDEMYIGIDRRGAHYVFPVQAKGGADKIAVQQIEQDMLLCRQKFSELICTPIAAQFMNDDLIALFSFEDVGGEVRKINERHYRLVPKGEISDEEIRSYRERHEERS</sequence>
<comment type="caution">
    <text evidence="1">The sequence shown here is derived from an EMBL/GenBank/DDBJ whole genome shotgun (WGS) entry which is preliminary data.</text>
</comment>
<proteinExistence type="predicted"/>
<keyword evidence="1" id="KW-0255">Endonuclease</keyword>
<reference evidence="1" key="1">
    <citation type="submission" date="2009-10" db="EMBL/GenBank/DDBJ databases">
        <title>Diversity of trophic interactions inside an arsenic-rich microbial ecosystem.</title>
        <authorList>
            <person name="Bertin P.N."/>
            <person name="Heinrich-Salmeron A."/>
            <person name="Pelletier E."/>
            <person name="Goulhen-Chollet F."/>
            <person name="Arsene-Ploetze F."/>
            <person name="Gallien S."/>
            <person name="Calteau A."/>
            <person name="Vallenet D."/>
            <person name="Casiot C."/>
            <person name="Chane-Woon-Ming B."/>
            <person name="Giloteaux L."/>
            <person name="Barakat M."/>
            <person name="Bonnefoy V."/>
            <person name="Bruneel O."/>
            <person name="Chandler M."/>
            <person name="Cleiss J."/>
            <person name="Duran R."/>
            <person name="Elbaz-Poulichet F."/>
            <person name="Fonknechten N."/>
            <person name="Lauga B."/>
            <person name="Mornico D."/>
            <person name="Ortet P."/>
            <person name="Schaeffer C."/>
            <person name="Siguier P."/>
            <person name="Alexander Thil Smith A."/>
            <person name="Van Dorsselaer A."/>
            <person name="Weissenbach J."/>
            <person name="Medigue C."/>
            <person name="Le Paslier D."/>
        </authorList>
    </citation>
    <scope>NUCLEOTIDE SEQUENCE</scope>
</reference>